<dbReference type="InterPro" id="IPR050987">
    <property type="entry name" value="AtrR-like"/>
</dbReference>
<sequence>MGINKTSLGEEPQANSGIGQYFIASYERCDISGSQLPDIVVTFLLIRQRDSPLLPHQFNNHLMRTTSCELLQKAFEDNICGGHSGHFARDILHLSLGYLGFTMDICGAVQVTPASLIGYPFHTILLVKSPGTVGSGDRGTIVLLLPSSSNDGFSMLHPLHLPHCHPSLNPQCCIMSFLCDQHPWLNGEKCAEHCRANKTQCSKPTQHSKPPPGNRKLQPVAPRSPPPAESASPSTPYQAGPDQQLRPRSSSQGSLSAPHAAIAPPPQQLDSFASFTSRMNRFCSMVSQMSARPSPQPIDPGPSDVQYSSPELLRTSESDVPHLPLENLQELQTALFDVFWTRYYFLMPIVSPEDLTTKSGRKSEPLRQALMAYCLQSIHYAGLHDRLLSIQLGSISSHAGENSAQAPSLASLYVAFFQRALGTNSYYLMYAEPSLVDVQRHLFMAAFLQNSGEYQAAYNIIGVAMRLAQSLDLQHPLATRATTHEAETRHHVWWTLVHLDFQCSRFLGKPMSVSLNDATLNTPLPSPQHPWPTSELGFHSASVSLTVVARKMVEDLEHHARGVSGTTDRYTQIERHAHHLSREIKGLYRWRDQILDANLYANITLVCNVYQPDEATTYMDRLKHDQNATLSFHEAPALTLQKTLLELQYHDIVLWAHRPFIQFPSRGLVPQRSPQADIHATTALQHALTVTDLIHQRMLYHDALYGCSEIYQYVWNAVLTLVGFMLAYPLCYWFPLAQQHVERSLPIFEGAGTINPIASRAAHRTRYLLGRVSALIELLSSQSSAFGNRNDYQFMQTDDHIETENQQSVPVTSEEDALWSFADTVDPNTWSGYCHEISDLLMDVPEIHMGSTY</sequence>
<dbReference type="InterPro" id="IPR007219">
    <property type="entry name" value="XnlR_reg_dom"/>
</dbReference>
<evidence type="ECO:0000256" key="1">
    <source>
        <dbReference type="ARBA" id="ARBA00023015"/>
    </source>
</evidence>
<evidence type="ECO:0000256" key="2">
    <source>
        <dbReference type="ARBA" id="ARBA00023163"/>
    </source>
</evidence>
<keyword evidence="2" id="KW-0804">Transcription</keyword>
<dbReference type="KEGG" id="ang:An03g02560"/>
<dbReference type="GeneID" id="4980245"/>
<feature type="compositionally biased region" description="Polar residues" evidence="4">
    <location>
        <begin position="246"/>
        <end position="255"/>
    </location>
</feature>
<gene>
    <name evidence="6" type="ORF">An03g02560</name>
</gene>
<evidence type="ECO:0000313" key="6">
    <source>
        <dbReference type="RefSeq" id="XP_001390152.3"/>
    </source>
</evidence>
<organism evidence="6">
    <name type="scientific">Aspergillus niger</name>
    <dbReference type="NCBI Taxonomy" id="5061"/>
    <lineage>
        <taxon>Eukaryota</taxon>
        <taxon>Fungi</taxon>
        <taxon>Dikarya</taxon>
        <taxon>Ascomycota</taxon>
        <taxon>Pezizomycotina</taxon>
        <taxon>Eurotiomycetes</taxon>
        <taxon>Eurotiomycetidae</taxon>
        <taxon>Eurotiales</taxon>
        <taxon>Aspergillaceae</taxon>
        <taxon>Aspergillus</taxon>
        <taxon>Aspergillus subgen. Circumdati</taxon>
    </lineage>
</organism>
<dbReference type="SMART" id="SM00906">
    <property type="entry name" value="Fungal_trans"/>
    <property type="match status" value="1"/>
</dbReference>
<accession>A0AAJ6QB94</accession>
<dbReference type="VEuPathDB" id="FungiDB:An03g02560"/>
<reference evidence="6" key="1">
    <citation type="submission" date="2025-02" db="EMBL/GenBank/DDBJ databases">
        <authorList>
            <consortium name="NCBI Genome Project"/>
        </authorList>
    </citation>
    <scope>NUCLEOTIDE SEQUENCE</scope>
</reference>
<dbReference type="AlphaFoldDB" id="A0AAJ6QB94"/>
<dbReference type="CDD" id="cd12148">
    <property type="entry name" value="fungal_TF_MHR"/>
    <property type="match status" value="1"/>
</dbReference>
<dbReference type="PANTHER" id="PTHR46910">
    <property type="entry name" value="TRANSCRIPTION FACTOR PDR1"/>
    <property type="match status" value="1"/>
</dbReference>
<keyword evidence="3" id="KW-0539">Nucleus</keyword>
<dbReference type="PANTHER" id="PTHR46910:SF1">
    <property type="entry name" value="MISCELLANEOUS ZN(II)2CYS6 TRANSCRIPTION FACTOR (EUROFUNG)-RELATED"/>
    <property type="match status" value="1"/>
</dbReference>
<feature type="domain" description="Xylanolytic transcriptional activator regulatory" evidence="5">
    <location>
        <begin position="457"/>
        <end position="531"/>
    </location>
</feature>
<dbReference type="Pfam" id="PF04082">
    <property type="entry name" value="Fungal_trans"/>
    <property type="match status" value="1"/>
</dbReference>
<protein>
    <recommendedName>
        <fullName evidence="5">Xylanolytic transcriptional activator regulatory domain-containing protein</fullName>
    </recommendedName>
</protein>
<evidence type="ECO:0000259" key="5">
    <source>
        <dbReference type="SMART" id="SM00906"/>
    </source>
</evidence>
<evidence type="ECO:0000256" key="3">
    <source>
        <dbReference type="ARBA" id="ARBA00023242"/>
    </source>
</evidence>
<feature type="region of interest" description="Disordered" evidence="4">
    <location>
        <begin position="201"/>
        <end position="270"/>
    </location>
</feature>
<dbReference type="RefSeq" id="XP_001390152.3">
    <property type="nucleotide sequence ID" value="XM_001390115.3"/>
</dbReference>
<proteinExistence type="predicted"/>
<keyword evidence="1" id="KW-0805">Transcription regulation</keyword>
<reference evidence="6" key="2">
    <citation type="submission" date="2025-08" db="UniProtKB">
        <authorList>
            <consortium name="RefSeq"/>
        </authorList>
    </citation>
    <scope>IDENTIFICATION</scope>
</reference>
<evidence type="ECO:0000256" key="4">
    <source>
        <dbReference type="SAM" id="MobiDB-lite"/>
    </source>
</evidence>
<name>A0AAJ6QB94_ASPNG</name>